<dbReference type="EMBL" id="CAHP01000027">
    <property type="protein sequence ID" value="CCG42116.1"/>
    <property type="molecule type" value="Genomic_DNA"/>
</dbReference>
<accession>H8FUS8</accession>
<proteinExistence type="predicted"/>
<dbReference type="AlphaFoldDB" id="H8FUS8"/>
<protein>
    <submittedName>
        <fullName evidence="2">Putative glycosyltransferase</fullName>
        <ecNumber evidence="2">2.4.-.-</ecNumber>
    </submittedName>
</protein>
<dbReference type="CDD" id="cd03809">
    <property type="entry name" value="GT4_MtfB-like"/>
    <property type="match status" value="1"/>
</dbReference>
<gene>
    <name evidence="2" type="ORF">PHAMO_330005</name>
</gene>
<dbReference type="Proteomes" id="UP000004169">
    <property type="component" value="Unassembled WGS sequence"/>
</dbReference>
<dbReference type="PANTHER" id="PTHR46401:SF9">
    <property type="entry name" value="MANNOSYLTRANSFERASE A"/>
    <property type="match status" value="1"/>
</dbReference>
<comment type="caution">
    <text evidence="2">The sequence shown here is derived from an EMBL/GenBank/DDBJ whole genome shotgun (WGS) entry which is preliminary data.</text>
</comment>
<evidence type="ECO:0000313" key="2">
    <source>
        <dbReference type="EMBL" id="CCG42116.1"/>
    </source>
</evidence>
<dbReference type="eggNOG" id="COG0438">
    <property type="taxonomic scope" value="Bacteria"/>
</dbReference>
<dbReference type="PANTHER" id="PTHR46401">
    <property type="entry name" value="GLYCOSYLTRANSFERASE WBBK-RELATED"/>
    <property type="match status" value="1"/>
</dbReference>
<evidence type="ECO:0000313" key="3">
    <source>
        <dbReference type="Proteomes" id="UP000004169"/>
    </source>
</evidence>
<dbReference type="GO" id="GO:0016757">
    <property type="term" value="F:glycosyltransferase activity"/>
    <property type="evidence" value="ECO:0007669"/>
    <property type="project" value="UniProtKB-KW"/>
</dbReference>
<dbReference type="STRING" id="1150626.PHAMO_330005"/>
<organism evidence="2 3">
    <name type="scientific">Magnetospirillum molischianum DSM 120</name>
    <dbReference type="NCBI Taxonomy" id="1150626"/>
    <lineage>
        <taxon>Bacteria</taxon>
        <taxon>Pseudomonadati</taxon>
        <taxon>Pseudomonadota</taxon>
        <taxon>Alphaproteobacteria</taxon>
        <taxon>Rhodospirillales</taxon>
        <taxon>Rhodospirillaceae</taxon>
        <taxon>Magnetospirillum</taxon>
    </lineage>
</organism>
<dbReference type="RefSeq" id="WP_002729717.1">
    <property type="nucleotide sequence ID" value="NZ_CAHP01000027.1"/>
</dbReference>
<feature type="domain" description="Glycosyl transferase family 1" evidence="1">
    <location>
        <begin position="259"/>
        <end position="401"/>
    </location>
</feature>
<dbReference type="InterPro" id="IPR001296">
    <property type="entry name" value="Glyco_trans_1"/>
</dbReference>
<dbReference type="OrthoDB" id="186663at2"/>
<dbReference type="Gene3D" id="3.40.50.2000">
    <property type="entry name" value="Glycogen Phosphorylase B"/>
    <property type="match status" value="2"/>
</dbReference>
<keyword evidence="2" id="KW-0328">Glycosyltransferase</keyword>
<dbReference type="Pfam" id="PF00534">
    <property type="entry name" value="Glycos_transf_1"/>
    <property type="match status" value="1"/>
</dbReference>
<dbReference type="EC" id="2.4.-.-" evidence="2"/>
<evidence type="ECO:0000259" key="1">
    <source>
        <dbReference type="Pfam" id="PF00534"/>
    </source>
</evidence>
<keyword evidence="2" id="KW-0808">Transferase</keyword>
<name>H8FUS8_MAGML</name>
<keyword evidence="3" id="KW-1185">Reference proteome</keyword>
<reference evidence="2 3" key="1">
    <citation type="journal article" date="2012" name="J. Bacteriol.">
        <title>Draft Genome Sequence of the Purple Photosynthetic Bacterium Phaeospirillum molischianum DSM120, a Particularly Versatile Bacterium.</title>
        <authorList>
            <person name="Duquesne K."/>
            <person name="Prima V."/>
            <person name="Ji B."/>
            <person name="Rouy Z."/>
            <person name="Medigue C."/>
            <person name="Talla E."/>
            <person name="Sturgis J.N."/>
        </authorList>
    </citation>
    <scope>NUCLEOTIDE SEQUENCE [LARGE SCALE GENOMIC DNA]</scope>
    <source>
        <strain evidence="3">DSM120</strain>
    </source>
</reference>
<sequence>MKLTHQSPAQLNVVGTSSGNPLLNQQAGLVRLAAHVGMLLERGLVQRARARLRGPAHCRPEGPRQLLIDVSRIHQHDAGTGIQRVVRALLGQLHAVPPPGCVIRTVAGTRRRPYRYVDGPPGADDTIQVRPGDLFLGLDLSAHVIPSQRRQLAGWKRQGVSLHFVIYDLLAIHHPDWFSPKLAAAIRRWVRALAILADSAICISPVVRDDFDAWITGRYGLAAGEIATAVIPMGHDIQATAPSRGLPEGFENLCTILADRPTLLMVGTLEPRKGHAQVVAGFELLWSRGEEATLVIVGRPGWKTEPLQAHLRAHPERGRRLFWLDDASDEALARLYQACDGVIVASLGEGFGLPLIEALGYGKPVLARDLPVFRPHARPGLEFFQAQDPAALADYLVSWLERLTEEGEVAIETTVQIPSWQESSCALVDHLRQSVFLSPESFVEVVE</sequence>
<dbReference type="SUPFAM" id="SSF53756">
    <property type="entry name" value="UDP-Glycosyltransferase/glycogen phosphorylase"/>
    <property type="match status" value="1"/>
</dbReference>